<keyword evidence="4" id="KW-1185">Reference proteome</keyword>
<dbReference type="Pfam" id="PF19077">
    <property type="entry name" value="Big_13"/>
    <property type="match status" value="31"/>
</dbReference>
<feature type="domain" description="Bacterial Ig-like" evidence="2">
    <location>
        <begin position="2938"/>
        <end position="3034"/>
    </location>
</feature>
<dbReference type="RefSeq" id="WP_013201831.1">
    <property type="nucleotide sequence ID" value="NC_014306.1"/>
</dbReference>
<feature type="domain" description="Bacterial Ig-like" evidence="2">
    <location>
        <begin position="1566"/>
        <end position="1656"/>
    </location>
</feature>
<evidence type="ECO:0000313" key="3">
    <source>
        <dbReference type="EMBL" id="CAX59339.1"/>
    </source>
</evidence>
<feature type="domain" description="Bacterial Ig-like" evidence="2">
    <location>
        <begin position="2418"/>
        <end position="2503"/>
    </location>
</feature>
<dbReference type="STRING" id="634500.EbC_18080"/>
<dbReference type="eggNOG" id="COG2931">
    <property type="taxonomic scope" value="Bacteria"/>
</dbReference>
<feature type="region of interest" description="Disordered" evidence="1">
    <location>
        <begin position="2625"/>
        <end position="2651"/>
    </location>
</feature>
<feature type="domain" description="Bacterial Ig-like" evidence="2">
    <location>
        <begin position="1358"/>
        <end position="1447"/>
    </location>
</feature>
<feature type="domain" description="Bacterial Ig-like" evidence="2">
    <location>
        <begin position="2517"/>
        <end position="2598"/>
    </location>
</feature>
<feature type="domain" description="Bacterial Ig-like" evidence="2">
    <location>
        <begin position="420"/>
        <end position="500"/>
    </location>
</feature>
<feature type="region of interest" description="Disordered" evidence="1">
    <location>
        <begin position="1781"/>
        <end position="1806"/>
    </location>
</feature>
<sequence>MSLENTNIAVVSKNTIVKAEVLRAAKTGSAVKIKAVEGAKYILAEGENGVAPENITVQRVGKDLHVMLEGTDANSPQLVIEDYFDKPGELVGKGEDGQWHQFISTDGDSQHDAALLVDGESSPLALGANTVSGLDGLVVAEGAIAPALLALGALAALAAAFGLGYLIAHHNNDHNGTSDTGAGGPIDDSGVVMPTVSTITDNTGLVTGPLTNGQSTDETLPVFTGTGTPGNTIELRDNGVVIGSGVVGPDGNWSVQPEAPLAEGPHEFDLVAKDAAGNESQPTTPVTIIVDLSPPEPATELLLNDNVGTETGAITANSITDDTTPTYSGKAEPGTLVFITDNGQTIGSAPVDAAGNWSFTPREPMSAGEHSFSTIVQDAAGNQSQPTPPLTFVIDPNGLSATIDYVIDDTNATPENLTSGSLTKDNTPTLFGHGTVRSVVYIYEEGNTTPIGSARVLGNGTWTFPTGVLPDGPHTFIAIPRDASGTPGNQSAEFDLNIDTTAPTRPGLNNDGIESVWDDVGLIQGPIANGGSTDDTTPTLKGSHLTPGDTVYVYDGANLIGTEIVNENGGWSHTPSPALNPGDHNFSIVVGDPAGNLSEHSDPWLVHIDTTPPSVPVITEVIDDVGAATGAITPGGTTDDAWPTVHGTADANTLVMIYDRLNNGSRVLLGSTTADALGNWEFTPEMQLSNGHHSLSVVGLDDVRNTSVESPLFDFDLVTGGIPSAPAITSAFDDIGAVTGTLQSGDSTDDTLPTLNGTAPANSLVTLFVDQKAVASFTAGADGHWSWTLGTALSKGPHNFTATATDANGKVSQPTAEFALNIDTTAPEAADNLHLSDNIGPVQGEIVDGSTTDDSTPTFSGSAEPGATVIIRDNGKVIGSETVQPDGSWSFTPKDPLADGHHEFSTIVQDPVGNQSGESAPIGFDVDTSNVFISIDYAIDDAGSITQNLSSGDATDDATPTLVGKAKANAIVTVYDGTTLLGSAQANAEGKWSFPSPTLTEGLHHITATATDAMGTSATSSQFDLNIDLTAPEVGSGIGDIWDNVGPVQGLVPSNGATDDTTPTLRGSGQEPGDTITVRDGGDVLGTTVVKDDGTWDFTPESPLADGTHDFTIIVTDPVGNVSAPSDPYIIDIDTDVPVKPVIVTVIDDQGSLTGPIAAGGITDDSRPTITGTASAGTVVSVYDNNQLIGTVTAGTDGSWSLTPEFPLPYGPHELHAVASDAVGNVSLPSDPFDFDLITGGIPSAPSIIGAVDDVGSVTGMLSSNGVTDDVRPELVGNAPANSQVTITVDGEVKGVVTADAQGQWHWTPDADLSEGPHKFSVVATDAAGNVSAPSGDFNLEIDLTAPDAAQAELTDDVGAVTGVIADGSITDDSTPTFTGTAEPGSTVIIRDGDQVIGSEKADANGDWSFTPKDPLAEGPHEFSTVVQDPAGNLSAPSDPIHFVVDTSAVVVSIDYAVDDAGSVTGNLATGAVTDDTTPTLFGKATPNGLVMISDNGVVIGSATADAFGDWHYLPDPVLAEGPHSFSASVTNGAGNTATTAPFKLDVDLTAPVIPGNDGIGDVRDDVGSITGSVPDGGVTDDSTPTLVGSGLQPGDTVTIRDGGQPIGTAIVGEDGSWHHTPNPPLDEGTHDFDIIVTDPAGNESAPSDPWTIIVDVTPPAVPVISTIIDDQGDLTGDVARGGVTDDTQPEIHGTADANTLVNVYDNGVLIGSAQADANGDWLMTPLVPLTGTDHALTAKAVDAAGNISQPSDKYDFSLAEGGDVIAQPPVITGGFDDVAPQTGDLTSGDATNDQRPTLKGTGHPGDVIELFDGTTSLGTTQVQEDGSWSMDPNQDLSEGPHSLTAVATNAVGNHSAPSNGFDLDIDLTAPAQPAISTLIDDQGDLVGDVARGGLTDDTQPEIHGTADANTLVNVYDNGVLIGSARADVNGDWSMTPQQPLTGPDHALTAEAVDAAGNVSSPSDEYDFSLAEGGDVIAQPPAITGGFDDVEPKTGDLASGDATNDQRPTLKGTGHAGDVIELFDGTTSLGTTQVQPDGTWSMDPNQDLSEGPHSLTAVATNAAGNHSAPSNGFDLNVDLTAPVIPGNDGIGDVRDDVGSITGSVPDGGVTDDDKPTLIGSGLEPGDTVTVRDGGLPIGTAIVGDDGSWTFTPEDPLDEGTHDFDIVVTDPAGNESTPSDPWTVEIDLTPPGQPTITTIVDDQGDLTGDVARGGITDDTQPEIHGTADANTLVNVYDNDVLIGSAQADANGDWSMTPQAPLSGADHVLTAKAVDKAGNVSIPSDDYNFNLIDGGAAQAPIITGGFDDVAPKTGDLVSGDDTNDQRPLLKGTGHAGDVVELFEGSESLGTTVVADDGSWSMEPNRDLTEGSHSLTAVATNAAGNHSGPSNAFDLNVDLTAPTIPGNQGIGDVIDNEGIITGSIPNGGSTDDTTPTLVGSGLQPGDTVTVRDGGEPIGTAIVKEDGSWSLIPDPALDEGTHDFTIVVTDPAGNTSEPSDPWIVEVDLTAPLQPAITAVIDDQGDLTGDIARGGITDDNLPEIHGTAEANTLINVYDNGVLIGSAQVGSDGSWRLIPDVALSGPDHLLTAKAVDAAGNVSVPSDEFGFSLIDGGAAQTPVITAGFDDTEPKTGDLASGDATNDQRPTLRGTGHAGDTIELFDGTTSVGTTQVQDDGTWSMDPNVDLSEGAHRLTAVATNAAGNHSDASNAFDLDVDLTAPTHPGADDDGIRTIIDDVGPKVGDVADGGVTDDQRPTLLGDFQDEGSTIYVYDNGSLLGTAIVGMNGDWSYTPNVDLAEGPHTFTIKVEDRAGWMSDMSDPYAITIDITPPEKPTITEVIDDQGAHTGALNPGEITDDAQPQINGTAEANSKVFIYDGATLIGSAQVDATGHWTHTPFPPLQAGAHNISVVAQDAAGLVSVPSDPFDFSVLTGGVPSAVAITTVWDDAGTTTGNVQSNGFTDDTTPTVKGTAPANTLVTVTFSGPGGATVVASATSDASGSWSVTPPALGQGRYSIIAEALDPALNPIQSGAWIVNIDTTAPLAPVITAVTDDVTGGIVGNLPNGSVTNDNRPTLSGTAEAGSVVRIYDGATLVGSITATGGNWSVTTSVLGSGPHSLTATATDAAGNISPATAARTFTVDTTPPVVTVTAVNDDVSGGIVGNLPNGSVTNDSKPTLSGTAEVGSVVRIYDGATLLGSFTTTAATWTYETPVLATGPHSLTATATDPAGNVSAATAARTLTVDTTAPNVPVIGAVTDDVAGGIVGNVPNGSVTNDNRPTLSGTAEAGSVVRIYDGATLLGSITATGGNWSYLTPVLATGPHSLTATATDAAGNVSAATAARTLTVDTTAPNAPVVDTIIDNVGPATGDIANGATTDDNTPTLNGHTEANALVKITLDGTVYSTTANASGVWTFASPTLALGPHTYSITATDAAGNTSLATTRSLNVVSPIPDGAKGTENFEYATAQQTPIVSGAKLASGLTISCSWSGYAIMTVVGQGHHAAIYASATHATRLTWGNGVHTTDVHFDLVAPTAAAAMQPTVIKVYSSTGALLTTQTVSSASRFNYEAPAGQSIGAVDLYVAGSTDAAPAQVGFDNVSWGEKASGVITTASVMGDEVSDQLLGVDSVDNAHDQQVAQHGDETAQPQHDGSAASGNAQSAQPVSNVAPAVVEQPQAPVQEAQHAGVTLTLDHAEQPIDFSAVVAAGETVSKVNMTNAQSDTLNITLEDVMTHGEANAFIADGAKQMLIQGEKGDVVNLSDLLPKGADTSDWSKANSPVSVDGVQYEVYQHGSNDAELLVQMGVQTNLNTH</sequence>
<feature type="domain" description="Bacterial Ig-like" evidence="2">
    <location>
        <begin position="2311"/>
        <end position="2395"/>
    </location>
</feature>
<feature type="domain" description="Bacterial Ig-like" evidence="2">
    <location>
        <begin position="2197"/>
        <end position="2282"/>
    </location>
</feature>
<dbReference type="eggNOG" id="COG2373">
    <property type="taxonomic scope" value="Bacteria"/>
</dbReference>
<dbReference type="KEGG" id="ebi:EbC_18080"/>
<name>D8MR82_ERWBE</name>
<dbReference type="Gene3D" id="2.60.40.10">
    <property type="entry name" value="Immunoglobulins"/>
    <property type="match status" value="10"/>
</dbReference>
<feature type="domain" description="Bacterial Ig-like" evidence="2">
    <location>
        <begin position="3157"/>
        <end position="3239"/>
    </location>
</feature>
<evidence type="ECO:0000313" key="4">
    <source>
        <dbReference type="Proteomes" id="UP000008793"/>
    </source>
</evidence>
<dbReference type="InterPro" id="IPR013783">
    <property type="entry name" value="Ig-like_fold"/>
</dbReference>
<feature type="region of interest" description="Disordered" evidence="1">
    <location>
        <begin position="1988"/>
        <end position="2015"/>
    </location>
</feature>
<feature type="domain" description="Bacterial Ig-like" evidence="2">
    <location>
        <begin position="1255"/>
        <end position="1343"/>
    </location>
</feature>
<feature type="domain" description="Bacterial Ig-like" evidence="2">
    <location>
        <begin position="3356"/>
        <end position="3439"/>
    </location>
</feature>
<dbReference type="EMBL" id="FP236843">
    <property type="protein sequence ID" value="CAX59339.1"/>
    <property type="molecule type" value="Genomic_DNA"/>
</dbReference>
<feature type="region of interest" description="Disordered" evidence="1">
    <location>
        <begin position="1572"/>
        <end position="1594"/>
    </location>
</feature>
<feature type="domain" description="Bacterial Ig-like" evidence="2">
    <location>
        <begin position="2096"/>
        <end position="2186"/>
    </location>
</feature>
<feature type="domain" description="Bacterial Ig-like" evidence="2">
    <location>
        <begin position="2738"/>
        <end position="2822"/>
    </location>
</feature>
<feature type="domain" description="Bacterial Ig-like" evidence="2">
    <location>
        <begin position="1460"/>
        <end position="1548"/>
    </location>
</feature>
<accession>D8MR82</accession>
<feature type="compositionally biased region" description="Polar residues" evidence="1">
    <location>
        <begin position="1784"/>
        <end position="1796"/>
    </location>
</feature>
<dbReference type="NCBIfam" id="NF033510">
    <property type="entry name" value="Ca_tandemer"/>
    <property type="match status" value="29"/>
</dbReference>
<feature type="domain" description="Bacterial Ig-like" evidence="2">
    <location>
        <begin position="3262"/>
        <end position="3342"/>
    </location>
</feature>
<feature type="domain" description="Bacterial Ig-like" evidence="2">
    <location>
        <begin position="306"/>
        <end position="395"/>
    </location>
</feature>
<organism evidence="4">
    <name type="scientific">Erwinia billingiae (strain Eb661)</name>
    <dbReference type="NCBI Taxonomy" id="634500"/>
    <lineage>
        <taxon>Bacteria</taxon>
        <taxon>Pseudomonadati</taxon>
        <taxon>Pseudomonadota</taxon>
        <taxon>Gammaproteobacteria</taxon>
        <taxon>Enterobacterales</taxon>
        <taxon>Erwiniaceae</taxon>
        <taxon>Erwinia</taxon>
    </lineage>
</organism>
<dbReference type="InterPro" id="IPR044016">
    <property type="entry name" value="Big_13"/>
</dbReference>
<dbReference type="Gene3D" id="3.30.420.430">
    <property type="match status" value="17"/>
</dbReference>
<feature type="domain" description="Bacterial Ig-like" evidence="2">
    <location>
        <begin position="739"/>
        <end position="824"/>
    </location>
</feature>
<feature type="domain" description="Bacterial Ig-like" evidence="2">
    <location>
        <begin position="850"/>
        <end position="928"/>
    </location>
</feature>
<feature type="domain" description="Bacterial Ig-like" evidence="2">
    <location>
        <begin position="3056"/>
        <end position="3137"/>
    </location>
</feature>
<feature type="domain" description="Bacterial Ig-like" evidence="2">
    <location>
        <begin position="1146"/>
        <end position="1230"/>
    </location>
</feature>
<dbReference type="Proteomes" id="UP000008793">
    <property type="component" value="Chromosome"/>
</dbReference>
<gene>
    <name evidence="3" type="primary">bapA</name>
    <name evidence="3" type="ordered locus">EbC_18080</name>
</gene>
<feature type="domain" description="Bacterial Ig-like" evidence="2">
    <location>
        <begin position="1782"/>
        <end position="1867"/>
    </location>
</feature>
<feature type="domain" description="Bacterial Ig-like" evidence="2">
    <location>
        <begin position="2626"/>
        <end position="2712"/>
    </location>
</feature>
<feature type="domain" description="Bacterial Ig-like" evidence="2">
    <location>
        <begin position="2836"/>
        <end position="2924"/>
    </location>
</feature>
<feature type="region of interest" description="Disordered" evidence="1">
    <location>
        <begin position="3629"/>
        <end position="3658"/>
    </location>
</feature>
<feature type="domain" description="Bacterial Ig-like" evidence="2">
    <location>
        <begin position="1053"/>
        <end position="1135"/>
    </location>
</feature>
<evidence type="ECO:0000256" key="1">
    <source>
        <dbReference type="SAM" id="MobiDB-lite"/>
    </source>
</evidence>
<dbReference type="HOGENOM" id="CLU_000252_0_0_6"/>
<feature type="domain" description="Bacterial Ig-like" evidence="2">
    <location>
        <begin position="1668"/>
        <end position="1752"/>
    </location>
</feature>
<feature type="domain" description="Bacterial Ig-like" evidence="2">
    <location>
        <begin position="202"/>
        <end position="291"/>
    </location>
</feature>
<feature type="domain" description="Bacterial Ig-like" evidence="2">
    <location>
        <begin position="624"/>
        <end position="713"/>
    </location>
</feature>
<protein>
    <submittedName>
        <fullName evidence="3">Biofilm associated protein A</fullName>
    </submittedName>
</protein>
<feature type="compositionally biased region" description="Low complexity" evidence="1">
    <location>
        <begin position="3643"/>
        <end position="3654"/>
    </location>
</feature>
<feature type="domain" description="Bacterial Ig-like" evidence="2">
    <location>
        <begin position="941"/>
        <end position="1028"/>
    </location>
</feature>
<feature type="domain" description="Bacterial Ig-like" evidence="2">
    <location>
        <begin position="1887"/>
        <end position="1963"/>
    </location>
</feature>
<dbReference type="GeneID" id="90511831"/>
<proteinExistence type="predicted"/>
<reference evidence="3 4" key="1">
    <citation type="journal article" date="2010" name="BMC Genomics">
        <title>Genome comparison of the epiphytic bacteria Erwinia billingiae and E. tasmaniensis with the pear pathogen E. pyrifoliae.</title>
        <authorList>
            <person name="Kube M."/>
            <person name="Migdoll A.M."/>
            <person name="Gehring I."/>
            <person name="Heitmann K."/>
            <person name="Mayer Y."/>
            <person name="Kuhl H."/>
            <person name="Knaust F."/>
            <person name="Geider K."/>
            <person name="Reinhardt R."/>
        </authorList>
    </citation>
    <scope>NUCLEOTIDE SEQUENCE [LARGE SCALE GENOMIC DNA]</scope>
    <source>
        <strain evidence="3 4">Eb661</strain>
    </source>
</reference>
<feature type="domain" description="Bacterial Ig-like" evidence="2">
    <location>
        <begin position="531"/>
        <end position="610"/>
    </location>
</feature>
<feature type="domain" description="Bacterial Ig-like" evidence="2">
    <location>
        <begin position="1993"/>
        <end position="2078"/>
    </location>
</feature>
<evidence type="ECO:0000259" key="2">
    <source>
        <dbReference type="Pfam" id="PF19077"/>
    </source>
</evidence>